<dbReference type="PANTHER" id="PTHR43667">
    <property type="entry name" value="CYCLOPROPANE-FATTY-ACYL-PHOSPHOLIPID SYNTHASE"/>
    <property type="match status" value="1"/>
</dbReference>
<reference evidence="8" key="1">
    <citation type="journal article" date="2019" name="Int. J. Syst. Evol. Microbiol.">
        <title>The Global Catalogue of Microorganisms (GCM) 10K type strain sequencing project: providing services to taxonomists for standard genome sequencing and annotation.</title>
        <authorList>
            <consortium name="The Broad Institute Genomics Platform"/>
            <consortium name="The Broad Institute Genome Sequencing Center for Infectious Disease"/>
            <person name="Wu L."/>
            <person name="Ma J."/>
        </authorList>
    </citation>
    <scope>NUCLEOTIDE SEQUENCE [LARGE SCALE GENOMIC DNA]</scope>
    <source>
        <strain evidence="8">JCM 18302</strain>
    </source>
</reference>
<evidence type="ECO:0000256" key="1">
    <source>
        <dbReference type="ARBA" id="ARBA00010815"/>
    </source>
</evidence>
<evidence type="ECO:0000256" key="3">
    <source>
        <dbReference type="ARBA" id="ARBA00022679"/>
    </source>
</evidence>
<comment type="caution">
    <text evidence="7">The sequence shown here is derived from an EMBL/GenBank/DDBJ whole genome shotgun (WGS) entry which is preliminary data.</text>
</comment>
<dbReference type="EMBL" id="BAABJO010000022">
    <property type="protein sequence ID" value="GAA5130461.1"/>
    <property type="molecule type" value="Genomic_DNA"/>
</dbReference>
<comment type="similarity">
    <text evidence="1">Belongs to the CFA/CMAS family.</text>
</comment>
<dbReference type="PANTHER" id="PTHR43667:SF1">
    <property type="entry name" value="CYCLOPROPANE-FATTY-ACYL-PHOSPHOLIPID SYNTHASE"/>
    <property type="match status" value="1"/>
</dbReference>
<accession>A0ABP9NT69</accession>
<dbReference type="InterPro" id="IPR025714">
    <property type="entry name" value="Methyltranfer_dom"/>
</dbReference>
<evidence type="ECO:0000313" key="8">
    <source>
        <dbReference type="Proteomes" id="UP001500804"/>
    </source>
</evidence>
<dbReference type="SUPFAM" id="SSF53335">
    <property type="entry name" value="S-adenosyl-L-methionine-dependent methyltransferases"/>
    <property type="match status" value="1"/>
</dbReference>
<keyword evidence="4" id="KW-0949">S-adenosyl-L-methionine</keyword>
<dbReference type="Gene3D" id="3.40.50.150">
    <property type="entry name" value="Vaccinia Virus protein VP39"/>
    <property type="match status" value="1"/>
</dbReference>
<dbReference type="RefSeq" id="WP_345608031.1">
    <property type="nucleotide sequence ID" value="NZ_BAABJO010000022.1"/>
</dbReference>
<keyword evidence="3" id="KW-0808">Transferase</keyword>
<evidence type="ECO:0000259" key="6">
    <source>
        <dbReference type="Pfam" id="PF13847"/>
    </source>
</evidence>
<proteinExistence type="inferred from homology"/>
<evidence type="ECO:0000256" key="4">
    <source>
        <dbReference type="ARBA" id="ARBA00022691"/>
    </source>
</evidence>
<organism evidence="7 8">
    <name type="scientific">Pseudonocardia adelaidensis</name>
    <dbReference type="NCBI Taxonomy" id="648754"/>
    <lineage>
        <taxon>Bacteria</taxon>
        <taxon>Bacillati</taxon>
        <taxon>Actinomycetota</taxon>
        <taxon>Actinomycetes</taxon>
        <taxon>Pseudonocardiales</taxon>
        <taxon>Pseudonocardiaceae</taxon>
        <taxon>Pseudonocardia</taxon>
    </lineage>
</organism>
<evidence type="ECO:0000313" key="7">
    <source>
        <dbReference type="EMBL" id="GAA5130461.1"/>
    </source>
</evidence>
<dbReference type="InterPro" id="IPR029063">
    <property type="entry name" value="SAM-dependent_MTases_sf"/>
</dbReference>
<evidence type="ECO:0000256" key="2">
    <source>
        <dbReference type="ARBA" id="ARBA00022603"/>
    </source>
</evidence>
<dbReference type="Proteomes" id="UP001500804">
    <property type="component" value="Unassembled WGS sequence"/>
</dbReference>
<dbReference type="InterPro" id="IPR050723">
    <property type="entry name" value="CFA/CMAS"/>
</dbReference>
<dbReference type="InterPro" id="IPR017031">
    <property type="entry name" value="Pre_MeTrfase_YjhP"/>
</dbReference>
<feature type="domain" description="Methyltransferase" evidence="6">
    <location>
        <begin position="36"/>
        <end position="142"/>
    </location>
</feature>
<keyword evidence="5" id="KW-0443">Lipid metabolism</keyword>
<dbReference type="Pfam" id="PF13847">
    <property type="entry name" value="Methyltransf_31"/>
    <property type="match status" value="1"/>
</dbReference>
<name>A0ABP9NT69_9PSEU</name>
<evidence type="ECO:0000256" key="5">
    <source>
        <dbReference type="ARBA" id="ARBA00023098"/>
    </source>
</evidence>
<dbReference type="PIRSF" id="PIRSF034653">
    <property type="entry name" value="Mtase_yjhp_prd"/>
    <property type="match status" value="1"/>
</dbReference>
<sequence>MELPRAFLVRESSHRIINPLTPEKLATLGEALHLRPGTRLLDLACGKGELLCIWARDHGVTGVGVDISQTFVAAARARAAELGVSDRVEFGNADAAGYVAGEPVDVAACVGATWIGGGTAGTIGLLERSLCPGGTVLVGECYWRLDPPDRATVEGCYVRDEDELGSLPELVESVRDLGWDLVEMVLADQDGWDRYAAAQWLNVRRWIDANPDDELVGEMRAELDAAPLRHVRYQREYLGWGVFALTRR</sequence>
<dbReference type="GO" id="GO:0032259">
    <property type="term" value="P:methylation"/>
    <property type="evidence" value="ECO:0007669"/>
    <property type="project" value="UniProtKB-KW"/>
</dbReference>
<keyword evidence="2 7" id="KW-0489">Methyltransferase</keyword>
<protein>
    <submittedName>
        <fullName evidence="7">Methyltransferase domain-containing protein</fullName>
    </submittedName>
</protein>
<dbReference type="CDD" id="cd02440">
    <property type="entry name" value="AdoMet_MTases"/>
    <property type="match status" value="1"/>
</dbReference>
<keyword evidence="8" id="KW-1185">Reference proteome</keyword>
<dbReference type="GO" id="GO:0008168">
    <property type="term" value="F:methyltransferase activity"/>
    <property type="evidence" value="ECO:0007669"/>
    <property type="project" value="UniProtKB-KW"/>
</dbReference>
<gene>
    <name evidence="7" type="ORF">GCM10023320_52400</name>
</gene>